<dbReference type="GeneID" id="9802997"/>
<dbReference type="SUPFAM" id="SSF81321">
    <property type="entry name" value="Family A G protein-coupled receptor-like"/>
    <property type="match status" value="1"/>
</dbReference>
<dbReference type="PANTHER" id="PTHR46000">
    <property type="entry name" value="SEVEN TM RECEPTOR-RELATED"/>
    <property type="match status" value="1"/>
</dbReference>
<sequence length="390" mass="45363">MEIEKSKINFFVNNTVPEIKKIYTIRSRQSRLKSFKAMKYLYWAHLGKEITKFGFYLTAFSSTLFIILTLFYVKEKIGSYRYLLLLLPITGFFLASFEYMLDSFFHCYNHALVHFRFTSFQSLSYEVNTSFLSFFPGLYGATISTLALQFVYRYWLIFQPHNIHRFFDGPRLIFPVSYTLFTGATWFSGSILFTRLDSKCVKYLEKEILNCYGLVLAEQPALAFVAYDNNGDLRWESLVGMGSMSSSMTFQYAIIIYCACIMGLKMQEKIAMLSSKSQRMHRQFYHALVIQITAPSITLFSPVFLLFFAPYLDIEMSFPGIFMSASACYPAMDILIMIYMATFYKNALIDFLKTVLLMNRGTTQKIKSVIQRYQETQMNTVTTRATRPDN</sequence>
<dbReference type="Proteomes" id="UP000008281">
    <property type="component" value="Unassembled WGS sequence"/>
</dbReference>
<feature type="transmembrane region" description="Helical" evidence="1">
    <location>
        <begin position="321"/>
        <end position="344"/>
    </location>
</feature>
<dbReference type="InParanoid" id="E3MHU8"/>
<dbReference type="OrthoDB" id="5832161at2759"/>
<keyword evidence="1" id="KW-0472">Membrane</keyword>
<organism evidence="3">
    <name type="scientific">Caenorhabditis remanei</name>
    <name type="common">Caenorhabditis vulgaris</name>
    <dbReference type="NCBI Taxonomy" id="31234"/>
    <lineage>
        <taxon>Eukaryota</taxon>
        <taxon>Metazoa</taxon>
        <taxon>Ecdysozoa</taxon>
        <taxon>Nematoda</taxon>
        <taxon>Chromadorea</taxon>
        <taxon>Rhabditida</taxon>
        <taxon>Rhabditina</taxon>
        <taxon>Rhabditomorpha</taxon>
        <taxon>Rhabditoidea</taxon>
        <taxon>Rhabditidae</taxon>
        <taxon>Peloderinae</taxon>
        <taxon>Caenorhabditis</taxon>
    </lineage>
</organism>
<dbReference type="KEGG" id="crq:GCK72_004603"/>
<evidence type="ECO:0008006" key="4">
    <source>
        <dbReference type="Google" id="ProtNLM"/>
    </source>
</evidence>
<feature type="transmembrane region" description="Helical" evidence="1">
    <location>
        <begin position="284"/>
        <end position="309"/>
    </location>
</feature>
<dbReference type="Pfam" id="PF10326">
    <property type="entry name" value="7TM_GPCR_Str"/>
    <property type="match status" value="1"/>
</dbReference>
<gene>
    <name evidence="2" type="ORF">CRE_25009</name>
</gene>
<proteinExistence type="predicted"/>
<evidence type="ECO:0000313" key="3">
    <source>
        <dbReference type="Proteomes" id="UP000008281"/>
    </source>
</evidence>
<dbReference type="PANTHER" id="PTHR46000:SF11">
    <property type="entry name" value="SEVEN TM RECEPTOR"/>
    <property type="match status" value="1"/>
</dbReference>
<feature type="transmembrane region" description="Helical" evidence="1">
    <location>
        <begin position="131"/>
        <end position="152"/>
    </location>
</feature>
<keyword evidence="3" id="KW-1185">Reference proteome</keyword>
<feature type="transmembrane region" description="Helical" evidence="1">
    <location>
        <begin position="79"/>
        <end position="101"/>
    </location>
</feature>
<protein>
    <recommendedName>
        <fullName evidence="4">Seven TM Receptor</fullName>
    </recommendedName>
</protein>
<dbReference type="RefSeq" id="XP_003104324.2">
    <property type="nucleotide sequence ID" value="XM_003104276.2"/>
</dbReference>
<feature type="transmembrane region" description="Helical" evidence="1">
    <location>
        <begin position="247"/>
        <end position="264"/>
    </location>
</feature>
<accession>E3MHU8</accession>
<feature type="transmembrane region" description="Helical" evidence="1">
    <location>
        <begin position="53"/>
        <end position="73"/>
    </location>
</feature>
<name>E3MHU8_CAERE</name>
<dbReference type="EMBL" id="DS268446">
    <property type="protein sequence ID" value="EFP02246.1"/>
    <property type="molecule type" value="Genomic_DNA"/>
</dbReference>
<evidence type="ECO:0000313" key="2">
    <source>
        <dbReference type="EMBL" id="EFP02246.1"/>
    </source>
</evidence>
<evidence type="ECO:0000256" key="1">
    <source>
        <dbReference type="SAM" id="Phobius"/>
    </source>
</evidence>
<keyword evidence="1" id="KW-1133">Transmembrane helix</keyword>
<reference evidence="2" key="1">
    <citation type="submission" date="2007-07" db="EMBL/GenBank/DDBJ databases">
        <title>PCAP assembly of the Caenorhabditis remanei genome.</title>
        <authorList>
            <consortium name="The Caenorhabditis remanei Sequencing Consortium"/>
            <person name="Wilson R.K."/>
        </authorList>
    </citation>
    <scope>NUCLEOTIDE SEQUENCE [LARGE SCALE GENOMIC DNA]</scope>
    <source>
        <strain evidence="2">PB4641</strain>
    </source>
</reference>
<keyword evidence="1" id="KW-0812">Transmembrane</keyword>
<feature type="transmembrane region" description="Helical" evidence="1">
    <location>
        <begin position="172"/>
        <end position="196"/>
    </location>
</feature>
<dbReference type="CTD" id="9802997"/>
<dbReference type="AlphaFoldDB" id="E3MHU8"/>
<dbReference type="HOGENOM" id="CLU_036335_4_3_1"/>
<dbReference type="InterPro" id="IPR019428">
    <property type="entry name" value="7TM_GPCR_serpentine_rcpt_Str"/>
</dbReference>